<evidence type="ECO:0000256" key="1">
    <source>
        <dbReference type="ARBA" id="ARBA00023125"/>
    </source>
</evidence>
<dbReference type="InterPro" id="IPR010982">
    <property type="entry name" value="Lambda_DNA-bd_dom_sf"/>
</dbReference>
<evidence type="ECO:0000313" key="3">
    <source>
        <dbReference type="EMBL" id="RNL39789.1"/>
    </source>
</evidence>
<dbReference type="SUPFAM" id="SSF47413">
    <property type="entry name" value="lambda repressor-like DNA-binding domains"/>
    <property type="match status" value="1"/>
</dbReference>
<dbReference type="EMBL" id="QICD01000031">
    <property type="protein sequence ID" value="RNL39789.1"/>
    <property type="molecule type" value="Genomic_DNA"/>
</dbReference>
<keyword evidence="4" id="KW-1185">Reference proteome</keyword>
<comment type="caution">
    <text evidence="3">The sequence shown here is derived from an EMBL/GenBank/DDBJ whole genome shotgun (WGS) entry which is preliminary data.</text>
</comment>
<dbReference type="GO" id="GO:0003677">
    <property type="term" value="F:DNA binding"/>
    <property type="evidence" value="ECO:0007669"/>
    <property type="project" value="UniProtKB-KW"/>
</dbReference>
<dbReference type="Gene3D" id="1.10.260.40">
    <property type="entry name" value="lambda repressor-like DNA-binding domains"/>
    <property type="match status" value="1"/>
</dbReference>
<dbReference type="Pfam" id="PF01381">
    <property type="entry name" value="HTH_3"/>
    <property type="match status" value="1"/>
</dbReference>
<accession>A0A3N0AZ12</accession>
<feature type="domain" description="HTH cro/C1-type" evidence="2">
    <location>
        <begin position="18"/>
        <end position="72"/>
    </location>
</feature>
<dbReference type="RefSeq" id="WP_123192929.1">
    <property type="nucleotide sequence ID" value="NZ_QICD01000031.1"/>
</dbReference>
<dbReference type="PROSITE" id="PS50943">
    <property type="entry name" value="HTH_CROC1"/>
    <property type="match status" value="1"/>
</dbReference>
<dbReference type="GO" id="GO:0005829">
    <property type="term" value="C:cytosol"/>
    <property type="evidence" value="ECO:0007669"/>
    <property type="project" value="TreeGrafter"/>
</dbReference>
<name>A0A3N0AZ12_9ACTN</name>
<dbReference type="PANTHER" id="PTHR46797:SF1">
    <property type="entry name" value="METHYLPHOSPHONATE SYNTHASE"/>
    <property type="match status" value="1"/>
</dbReference>
<dbReference type="CDD" id="cd00093">
    <property type="entry name" value="HTH_XRE"/>
    <property type="match status" value="1"/>
</dbReference>
<dbReference type="InterPro" id="IPR050807">
    <property type="entry name" value="TransReg_Diox_bact_type"/>
</dbReference>
<evidence type="ECO:0000259" key="2">
    <source>
        <dbReference type="PROSITE" id="PS50943"/>
    </source>
</evidence>
<organism evidence="3 4">
    <name type="scientific">Paraeggerthella hongkongensis</name>
    <dbReference type="NCBI Taxonomy" id="230658"/>
    <lineage>
        <taxon>Bacteria</taxon>
        <taxon>Bacillati</taxon>
        <taxon>Actinomycetota</taxon>
        <taxon>Coriobacteriia</taxon>
        <taxon>Eggerthellales</taxon>
        <taxon>Eggerthellaceae</taxon>
        <taxon>Paraeggerthella</taxon>
    </lineage>
</organism>
<dbReference type="GO" id="GO:0003700">
    <property type="term" value="F:DNA-binding transcription factor activity"/>
    <property type="evidence" value="ECO:0007669"/>
    <property type="project" value="TreeGrafter"/>
</dbReference>
<dbReference type="InterPro" id="IPR001387">
    <property type="entry name" value="Cro/C1-type_HTH"/>
</dbReference>
<proteinExistence type="predicted"/>
<dbReference type="PANTHER" id="PTHR46797">
    <property type="entry name" value="HTH-TYPE TRANSCRIPTIONAL REGULATOR"/>
    <property type="match status" value="1"/>
</dbReference>
<reference evidence="4" key="1">
    <citation type="submission" date="2018-05" db="EMBL/GenBank/DDBJ databases">
        <title>Genome Sequencing of selected type strains of the family Eggerthellaceae.</title>
        <authorList>
            <person name="Danylec N."/>
            <person name="Stoll D.A."/>
            <person name="Doetsch A."/>
            <person name="Huch M."/>
        </authorList>
    </citation>
    <scope>NUCLEOTIDE SEQUENCE [LARGE SCALE GENOMIC DNA]</scope>
    <source>
        <strain evidence="4">DSM 16106</strain>
    </source>
</reference>
<dbReference type="SMART" id="SM00530">
    <property type="entry name" value="HTH_XRE"/>
    <property type="match status" value="1"/>
</dbReference>
<sequence length="172" mass="19630">MLGKNKKDWELPRYARKIKELRVDRQLTQKELAELSGISESAMRSYELGDRKPKPEVLDRIARALKVRPEYLSAPEFKNRLEFVYALLENDAERGFTVTAIDGKSAIIADTYSTKHGELLRLLDEWSEMKAKLEAEEITAEEYADWKRTYEGVGWVNTPPATSAPGPGSRNL</sequence>
<protein>
    <recommendedName>
        <fullName evidence="2">HTH cro/C1-type domain-containing protein</fullName>
    </recommendedName>
</protein>
<dbReference type="AlphaFoldDB" id="A0A3N0AZ12"/>
<keyword evidence="1" id="KW-0238">DNA-binding</keyword>
<evidence type="ECO:0000313" key="4">
    <source>
        <dbReference type="Proteomes" id="UP000278632"/>
    </source>
</evidence>
<dbReference type="Proteomes" id="UP000278632">
    <property type="component" value="Unassembled WGS sequence"/>
</dbReference>
<gene>
    <name evidence="3" type="ORF">DMP08_10985</name>
</gene>